<dbReference type="CDD" id="cd02966">
    <property type="entry name" value="TlpA_like_family"/>
    <property type="match status" value="1"/>
</dbReference>
<dbReference type="InterPro" id="IPR013766">
    <property type="entry name" value="Thioredoxin_domain"/>
</dbReference>
<keyword evidence="2" id="KW-0201">Cytochrome c-type biogenesis</keyword>
<proteinExistence type="predicted"/>
<comment type="subcellular location">
    <subcellularLocation>
        <location evidence="1">Cell envelope</location>
    </subcellularLocation>
</comment>
<feature type="domain" description="Thioredoxin" evidence="5">
    <location>
        <begin position="114"/>
        <end position="210"/>
    </location>
</feature>
<keyword evidence="4" id="KW-0676">Redox-active center</keyword>
<dbReference type="Proteomes" id="UP001597545">
    <property type="component" value="Unassembled WGS sequence"/>
</dbReference>
<dbReference type="EMBL" id="JBHULR010000020">
    <property type="protein sequence ID" value="MFD2549606.1"/>
    <property type="molecule type" value="Genomic_DNA"/>
</dbReference>
<dbReference type="InterPro" id="IPR000866">
    <property type="entry name" value="AhpC/TSA"/>
</dbReference>
<comment type="caution">
    <text evidence="6">The sequence shown here is derived from an EMBL/GenBank/DDBJ whole genome shotgun (WGS) entry which is preliminary data.</text>
</comment>
<dbReference type="RefSeq" id="WP_380905926.1">
    <property type="nucleotide sequence ID" value="NZ_JBHUEG010000019.1"/>
</dbReference>
<dbReference type="InterPro" id="IPR036249">
    <property type="entry name" value="Thioredoxin-like_sf"/>
</dbReference>
<dbReference type="PANTHER" id="PTHR42852:SF6">
    <property type="entry name" value="THIOL:DISULFIDE INTERCHANGE PROTEIN DSBE"/>
    <property type="match status" value="1"/>
</dbReference>
<evidence type="ECO:0000259" key="5">
    <source>
        <dbReference type="PROSITE" id="PS51352"/>
    </source>
</evidence>
<dbReference type="Pfam" id="PF00578">
    <property type="entry name" value="AhpC-TSA"/>
    <property type="match status" value="1"/>
</dbReference>
<evidence type="ECO:0000256" key="1">
    <source>
        <dbReference type="ARBA" id="ARBA00004196"/>
    </source>
</evidence>
<sequence>MLRDDLHQLNNLFTKHGAEIRTNDSVRHALDQACRSANAKSMTFLAKHPNDFFSFYYFKDQVLGLTDFFVGDDPEYAAEQLAYYRETFPEAFRSTGQGKQIDAGLVRKISPVVLKEQAMMPEVKFNTIDGHSIALKNQKERFILLDFWASWCTPCIQQLPDLKALRDEFSADSLKIVSISIDRDSSKFVEGMKLHDMNWTHGLDRGGVEQ</sequence>
<dbReference type="Gene3D" id="3.40.30.10">
    <property type="entry name" value="Glutaredoxin"/>
    <property type="match status" value="1"/>
</dbReference>
<evidence type="ECO:0000313" key="7">
    <source>
        <dbReference type="Proteomes" id="UP001597545"/>
    </source>
</evidence>
<dbReference type="InterPro" id="IPR050553">
    <property type="entry name" value="Thioredoxin_ResA/DsbE_sf"/>
</dbReference>
<evidence type="ECO:0000256" key="2">
    <source>
        <dbReference type="ARBA" id="ARBA00022748"/>
    </source>
</evidence>
<evidence type="ECO:0000256" key="3">
    <source>
        <dbReference type="ARBA" id="ARBA00023157"/>
    </source>
</evidence>
<keyword evidence="3" id="KW-1015">Disulfide bond</keyword>
<evidence type="ECO:0000313" key="6">
    <source>
        <dbReference type="EMBL" id="MFD2549606.1"/>
    </source>
</evidence>
<keyword evidence="7" id="KW-1185">Reference proteome</keyword>
<gene>
    <name evidence="6" type="ORF">ACFSR5_18325</name>
</gene>
<reference evidence="7" key="1">
    <citation type="journal article" date="2019" name="Int. J. Syst. Evol. Microbiol.">
        <title>The Global Catalogue of Microorganisms (GCM) 10K type strain sequencing project: providing services to taxonomists for standard genome sequencing and annotation.</title>
        <authorList>
            <consortium name="The Broad Institute Genomics Platform"/>
            <consortium name="The Broad Institute Genome Sequencing Center for Infectious Disease"/>
            <person name="Wu L."/>
            <person name="Ma J."/>
        </authorList>
    </citation>
    <scope>NUCLEOTIDE SEQUENCE [LARGE SCALE GENOMIC DNA]</scope>
    <source>
        <strain evidence="7">KCTC 42662</strain>
    </source>
</reference>
<protein>
    <submittedName>
        <fullName evidence="6">TlpA family protein disulfide reductase</fullName>
    </submittedName>
</protein>
<dbReference type="PROSITE" id="PS51352">
    <property type="entry name" value="THIOREDOXIN_2"/>
    <property type="match status" value="1"/>
</dbReference>
<organism evidence="6 7">
    <name type="scientific">Sphingobacterium suaedae</name>
    <dbReference type="NCBI Taxonomy" id="1686402"/>
    <lineage>
        <taxon>Bacteria</taxon>
        <taxon>Pseudomonadati</taxon>
        <taxon>Bacteroidota</taxon>
        <taxon>Sphingobacteriia</taxon>
        <taxon>Sphingobacteriales</taxon>
        <taxon>Sphingobacteriaceae</taxon>
        <taxon>Sphingobacterium</taxon>
    </lineage>
</organism>
<accession>A0ABW5KPF9</accession>
<name>A0ABW5KPF9_9SPHI</name>
<dbReference type="SUPFAM" id="SSF52833">
    <property type="entry name" value="Thioredoxin-like"/>
    <property type="match status" value="1"/>
</dbReference>
<dbReference type="PANTHER" id="PTHR42852">
    <property type="entry name" value="THIOL:DISULFIDE INTERCHANGE PROTEIN DSBE"/>
    <property type="match status" value="1"/>
</dbReference>
<evidence type="ECO:0000256" key="4">
    <source>
        <dbReference type="ARBA" id="ARBA00023284"/>
    </source>
</evidence>